<dbReference type="InterPro" id="IPR049449">
    <property type="entry name" value="TesB_ACOT8-like_N"/>
</dbReference>
<evidence type="ECO:0000259" key="1">
    <source>
        <dbReference type="Pfam" id="PF13622"/>
    </source>
</evidence>
<keyword evidence="4" id="KW-1185">Reference proteome</keyword>
<dbReference type="EMBL" id="CP114976">
    <property type="protein sequence ID" value="WBE25494.1"/>
    <property type="molecule type" value="Genomic_DNA"/>
</dbReference>
<dbReference type="InterPro" id="IPR029069">
    <property type="entry name" value="HotDog_dom_sf"/>
</dbReference>
<dbReference type="AlphaFoldDB" id="A0AAF0AIY8"/>
<sequence length="281" mass="31026">MTKHLLNLSEKGKSIMGAYYQLIGRQTDADGAVTAKYRSTIHAQGAWNENEQHMAPASGIIAAELEQFQPRDDVRIGRISYDIFGLIAAGEFVITTRVVRPGKTIELLEAEMQAKGRTCIVARAWRMCVQDSSAVAGLEDQGIAQPDTLAQWHGMSRWPGGFIQSLEARIGANYRAGKGVVWLNNAKDMVENQPTTDFVHLMGMVDTANGIVPRQGDDFAWAFPNLDLQIHLHRFPTGRWLGLQATQQFGSDGIGLTSAILHDVQGPFGRSEQILTLRKIR</sequence>
<dbReference type="KEGG" id="dce:O6P33_01200"/>
<dbReference type="SUPFAM" id="SSF54637">
    <property type="entry name" value="Thioesterase/thiol ester dehydrase-isomerase"/>
    <property type="match status" value="1"/>
</dbReference>
<evidence type="ECO:0000259" key="2">
    <source>
        <dbReference type="Pfam" id="PF20789"/>
    </source>
</evidence>
<dbReference type="Proteomes" id="UP001212189">
    <property type="component" value="Chromosome"/>
</dbReference>
<dbReference type="Pfam" id="PF20789">
    <property type="entry name" value="4HBT_3C"/>
    <property type="match status" value="1"/>
</dbReference>
<dbReference type="Gene3D" id="2.40.160.210">
    <property type="entry name" value="Acyl-CoA thioesterase, double hotdog domain"/>
    <property type="match status" value="1"/>
</dbReference>
<evidence type="ECO:0000313" key="3">
    <source>
        <dbReference type="EMBL" id="WBE25494.1"/>
    </source>
</evidence>
<dbReference type="Pfam" id="PF13622">
    <property type="entry name" value="4HBT_3"/>
    <property type="match status" value="1"/>
</dbReference>
<dbReference type="InterPro" id="IPR049450">
    <property type="entry name" value="ACOT8-like_C"/>
</dbReference>
<evidence type="ECO:0000313" key="4">
    <source>
        <dbReference type="Proteomes" id="UP001212189"/>
    </source>
</evidence>
<reference evidence="3 4" key="1">
    <citation type="submission" date="2022-12" db="EMBL/GenBank/DDBJ databases">
        <title>Coexistence and Characterization of a Novel Tigecycline Resistance gene tet(X) variant and blaNDM-1 in a Pseudomonas caeni Isolate of Chicken Origin.</title>
        <authorList>
            <person name="Lu X."/>
            <person name="Zhang L."/>
            <person name="Li R."/>
            <person name="Wang Z."/>
        </authorList>
    </citation>
    <scope>NUCLEOTIDE SEQUENCE [LARGE SCALE GENOMIC DNA]</scope>
    <source>
        <strain evidence="3 4">CE14</strain>
    </source>
</reference>
<organism evidence="3 4">
    <name type="scientific">Denitrificimonas caeni</name>
    <dbReference type="NCBI Taxonomy" id="521720"/>
    <lineage>
        <taxon>Bacteria</taxon>
        <taxon>Pseudomonadati</taxon>
        <taxon>Pseudomonadota</taxon>
        <taxon>Gammaproteobacteria</taxon>
        <taxon>Pseudomonadales</taxon>
        <taxon>Pseudomonadaceae</taxon>
        <taxon>Denitrificimonas</taxon>
    </lineage>
</organism>
<protein>
    <submittedName>
        <fullName evidence="3">Thioesterase family protein</fullName>
    </submittedName>
</protein>
<accession>A0AAF0AIY8</accession>
<feature type="domain" description="Acyl-CoA thioesterase-like C-terminal" evidence="2">
    <location>
        <begin position="146"/>
        <end position="275"/>
    </location>
</feature>
<feature type="domain" description="Acyl-CoA thioesterase-like N-terminal HotDog" evidence="1">
    <location>
        <begin position="46"/>
        <end position="127"/>
    </location>
</feature>
<dbReference type="RefSeq" id="WP_269818435.1">
    <property type="nucleotide sequence ID" value="NZ_CP114976.1"/>
</dbReference>
<proteinExistence type="predicted"/>
<dbReference type="InterPro" id="IPR042171">
    <property type="entry name" value="Acyl-CoA_hotdog"/>
</dbReference>
<gene>
    <name evidence="3" type="ORF">O6P33_01200</name>
</gene>
<name>A0AAF0AIY8_9GAMM</name>